<evidence type="ECO:0000313" key="5">
    <source>
        <dbReference type="Proteomes" id="UP001056937"/>
    </source>
</evidence>
<dbReference type="Gene3D" id="1.10.10.10">
    <property type="entry name" value="Winged helix-like DNA-binding domain superfamily/Winged helix DNA-binding domain"/>
    <property type="match status" value="1"/>
</dbReference>
<keyword evidence="5" id="KW-1185">Reference proteome</keyword>
<evidence type="ECO:0000256" key="2">
    <source>
        <dbReference type="PROSITE-ProRule" id="PRU01091"/>
    </source>
</evidence>
<dbReference type="InterPro" id="IPR001867">
    <property type="entry name" value="OmpR/PhoB-type_DNA-bd"/>
</dbReference>
<dbReference type="PANTHER" id="PTHR47691:SF3">
    <property type="entry name" value="HTH-TYPE TRANSCRIPTIONAL REGULATOR RV0890C-RELATED"/>
    <property type="match status" value="1"/>
</dbReference>
<dbReference type="EMBL" id="CP084930">
    <property type="protein sequence ID" value="USI73887.1"/>
    <property type="molecule type" value="Genomic_DNA"/>
</dbReference>
<gene>
    <name evidence="4" type="ORF">LHA26_05310</name>
</gene>
<dbReference type="Gene3D" id="3.40.50.300">
    <property type="entry name" value="P-loop containing nucleotide triphosphate hydrolases"/>
    <property type="match status" value="1"/>
</dbReference>
<sequence>MEEGSYLFGPFLFIPRGHLLVRGKERIRLGSRAADILHLLISRTGGLVTKQELIDHTWPSTTVDDANLKVHVSSLRRALGDTKSQTTYIATVPGRGYQFIAPVLMTDAKEPGAVGIVPGESRGQPVASPVFGRSRELGEIAMAVGSCRVVTLAGPVGMGKASVAFAVAETVRPNFEDGTFVVDLSSLEDLGAVANCIAASIGLRATATDMTGLLLDFLEHRRLLIILDHCEKVLPAVRLLVSRFLYSPSASVMMVVSLEPLRVPDESIHRIGSLSYPPAGSELTLTSEEALAFPAVRMLVEGAKAISDYELTQDDVRPVVALCQIMDGRPRSIASALSNLYGRVSVSEMLDIVTRRVLDGPLPNEPDDPMWLMSGKTDFGFSRLSIDESRLFKTLSVFHSGFEVEDVVSLLDPTVWDAHRIFMVLSNLVAKSLVAVESTSTITRYRLLAAERFFGRAQLRGDVTEQKVARAQHARVMLRIFNRAEDEWAWIEPETWRQRYAHRNVDLVEAIDWCAGEGANPALLLELTAAAIRLWDEQGDLRFQQATFERSLRLGSAAMGLEAAKFRVANARAWSLTLSAQLGEATERAWIEVVDLAVATGDELSCFTALAGKCGFHLLKGEIREATLDFDRLEEIGRRPNNHSVIIEVERIRSTIEFTKGRLAEAYGCLRFAETHLGVTSPASCTNRYRWERFINIQANRSFMQFLMDPEGRRPPILDQIEEGMDFLHPVDRGLLFTAAAMPIAYLRQDHLEMTRLAKIALCHRRGRPVELWDLLVDFYSAASRRASDPTGGLNGMMKCFEEMSSRGFLKRSALHLSMIAEAALGSGKRDLACEFIGRAFEEQTLRCEEWIYPELLRVEAKINAAGGIYAGAMDCLQRAEAAASKIGALFFRSRIKQEALRLSSVLSAERLPLPAPENTVRKAGLYLRA</sequence>
<protein>
    <submittedName>
        <fullName evidence="4">Helix-turn-helix transcriptional regulator</fullName>
    </submittedName>
</protein>
<dbReference type="PANTHER" id="PTHR47691">
    <property type="entry name" value="REGULATOR-RELATED"/>
    <property type="match status" value="1"/>
</dbReference>
<dbReference type="Pfam" id="PF00486">
    <property type="entry name" value="Trans_reg_C"/>
    <property type="match status" value="1"/>
</dbReference>
<feature type="DNA-binding region" description="OmpR/PhoB-type" evidence="2">
    <location>
        <begin position="3"/>
        <end position="101"/>
    </location>
</feature>
<dbReference type="RefSeq" id="WP_252167694.1">
    <property type="nucleotide sequence ID" value="NZ_CP084930.1"/>
</dbReference>
<evidence type="ECO:0000259" key="3">
    <source>
        <dbReference type="PROSITE" id="PS51755"/>
    </source>
</evidence>
<dbReference type="CDD" id="cd00383">
    <property type="entry name" value="trans_reg_C"/>
    <property type="match status" value="1"/>
</dbReference>
<evidence type="ECO:0000313" key="4">
    <source>
        <dbReference type="EMBL" id="USI73887.1"/>
    </source>
</evidence>
<dbReference type="InterPro" id="IPR027417">
    <property type="entry name" value="P-loop_NTPase"/>
</dbReference>
<reference evidence="4" key="1">
    <citation type="journal article" date="2022" name="Toxins">
        <title>Genomic Analysis of Sphingopyxis sp. USTB-05 for Biodegrading Cyanobacterial Hepatotoxins.</title>
        <authorList>
            <person name="Liu C."/>
            <person name="Xu Q."/>
            <person name="Zhao Z."/>
            <person name="Zhang H."/>
            <person name="Liu X."/>
            <person name="Yin C."/>
            <person name="Liu Y."/>
            <person name="Yan H."/>
        </authorList>
    </citation>
    <scope>NUCLEOTIDE SEQUENCE</scope>
    <source>
        <strain evidence="4">NBD5</strain>
    </source>
</reference>
<dbReference type="PROSITE" id="PS51755">
    <property type="entry name" value="OMPR_PHOB"/>
    <property type="match status" value="1"/>
</dbReference>
<keyword evidence="1 2" id="KW-0238">DNA-binding</keyword>
<feature type="domain" description="OmpR/PhoB-type" evidence="3">
    <location>
        <begin position="3"/>
        <end position="101"/>
    </location>
</feature>
<evidence type="ECO:0000256" key="1">
    <source>
        <dbReference type="ARBA" id="ARBA00023125"/>
    </source>
</evidence>
<dbReference type="SUPFAM" id="SSF52540">
    <property type="entry name" value="P-loop containing nucleoside triphosphate hydrolases"/>
    <property type="match status" value="1"/>
</dbReference>
<name>A0ABY4XA93_9SPHN</name>
<dbReference type="SUPFAM" id="SSF46894">
    <property type="entry name" value="C-terminal effector domain of the bipartite response regulators"/>
    <property type="match status" value="1"/>
</dbReference>
<proteinExistence type="predicted"/>
<dbReference type="SMART" id="SM00862">
    <property type="entry name" value="Trans_reg_C"/>
    <property type="match status" value="1"/>
</dbReference>
<organism evidence="4 5">
    <name type="scientific">Sphingomonas morindae</name>
    <dbReference type="NCBI Taxonomy" id="1541170"/>
    <lineage>
        <taxon>Bacteria</taxon>
        <taxon>Pseudomonadati</taxon>
        <taxon>Pseudomonadota</taxon>
        <taxon>Alphaproteobacteria</taxon>
        <taxon>Sphingomonadales</taxon>
        <taxon>Sphingomonadaceae</taxon>
        <taxon>Sphingomonas</taxon>
    </lineage>
</organism>
<dbReference type="Proteomes" id="UP001056937">
    <property type="component" value="Chromosome 1"/>
</dbReference>
<dbReference type="InterPro" id="IPR036388">
    <property type="entry name" value="WH-like_DNA-bd_sf"/>
</dbReference>
<accession>A0ABY4XA93</accession>
<dbReference type="InterPro" id="IPR016032">
    <property type="entry name" value="Sig_transdc_resp-reg_C-effctor"/>
</dbReference>